<dbReference type="GO" id="GO:0004222">
    <property type="term" value="F:metalloendopeptidase activity"/>
    <property type="evidence" value="ECO:0007669"/>
    <property type="project" value="InterPro"/>
</dbReference>
<evidence type="ECO:0000256" key="2">
    <source>
        <dbReference type="ARBA" id="ARBA00010279"/>
    </source>
</evidence>
<dbReference type="InParanoid" id="A0A369KAM4"/>
<evidence type="ECO:0000256" key="3">
    <source>
        <dbReference type="ARBA" id="ARBA00022670"/>
    </source>
</evidence>
<dbReference type="InterPro" id="IPR024079">
    <property type="entry name" value="MetalloPept_cat_dom_sf"/>
</dbReference>
<keyword evidence="8" id="KW-0732">Signal</keyword>
<evidence type="ECO:0000256" key="6">
    <source>
        <dbReference type="ARBA" id="ARBA00022833"/>
    </source>
</evidence>
<dbReference type="OrthoDB" id="412874at2759"/>
<dbReference type="GO" id="GO:0046872">
    <property type="term" value="F:metal ion binding"/>
    <property type="evidence" value="ECO:0007669"/>
    <property type="project" value="UniProtKB-KW"/>
</dbReference>
<proteinExistence type="inferred from homology"/>
<name>A0A369KAM4_HYPMA</name>
<reference evidence="10" key="1">
    <citation type="submission" date="2018-04" db="EMBL/GenBank/DDBJ databases">
        <title>Whole genome sequencing of Hypsizygus marmoreus.</title>
        <authorList>
            <person name="Choi I.-G."/>
            <person name="Min B."/>
            <person name="Kim J.-G."/>
            <person name="Kim S."/>
            <person name="Oh Y.-L."/>
            <person name="Kong W.-S."/>
            <person name="Park H."/>
            <person name="Jeong J."/>
            <person name="Song E.-S."/>
        </authorList>
    </citation>
    <scope>NUCLEOTIDE SEQUENCE [LARGE SCALE GENOMIC DNA]</scope>
    <source>
        <strain evidence="10">51987-8</strain>
    </source>
</reference>
<dbReference type="InterPro" id="IPR029463">
    <property type="entry name" value="Lys_MEP"/>
</dbReference>
<dbReference type="GO" id="GO:0006508">
    <property type="term" value="P:proteolysis"/>
    <property type="evidence" value="ECO:0007669"/>
    <property type="project" value="UniProtKB-KW"/>
</dbReference>
<dbReference type="Proteomes" id="UP000076154">
    <property type="component" value="Unassembled WGS sequence"/>
</dbReference>
<evidence type="ECO:0000256" key="4">
    <source>
        <dbReference type="ARBA" id="ARBA00022723"/>
    </source>
</evidence>
<comment type="cofactor">
    <cofactor evidence="1">
        <name>Zn(2+)</name>
        <dbReference type="ChEBI" id="CHEBI:29105"/>
    </cofactor>
</comment>
<protein>
    <submittedName>
        <fullName evidence="10">Peptidyl-Lys metalloendopeptidase</fullName>
    </submittedName>
</protein>
<dbReference type="Gene3D" id="2.60.40.2970">
    <property type="match status" value="1"/>
</dbReference>
<evidence type="ECO:0000259" key="9">
    <source>
        <dbReference type="SMART" id="SM01351"/>
    </source>
</evidence>
<dbReference type="Gene3D" id="3.40.390.10">
    <property type="entry name" value="Collagenase (Catalytic Domain)"/>
    <property type="match status" value="1"/>
</dbReference>
<keyword evidence="7" id="KW-0482">Metalloprotease</keyword>
<dbReference type="InterPro" id="IPR050414">
    <property type="entry name" value="Fungal_M35_metalloproteases"/>
</dbReference>
<dbReference type="PANTHER" id="PTHR37016">
    <property type="match status" value="1"/>
</dbReference>
<feature type="domain" description="Lysine-specific metallo-endopeptidase" evidence="9">
    <location>
        <begin position="210"/>
        <end position="342"/>
    </location>
</feature>
<keyword evidence="11" id="KW-1185">Reference proteome</keyword>
<evidence type="ECO:0000256" key="8">
    <source>
        <dbReference type="SAM" id="SignalP"/>
    </source>
</evidence>
<dbReference type="SUPFAM" id="SSF55486">
    <property type="entry name" value="Metalloproteases ('zincins'), catalytic domain"/>
    <property type="match status" value="1"/>
</dbReference>
<evidence type="ECO:0000313" key="10">
    <source>
        <dbReference type="EMBL" id="RDB29715.1"/>
    </source>
</evidence>
<dbReference type="EMBL" id="LUEZ02000009">
    <property type="protein sequence ID" value="RDB29715.1"/>
    <property type="molecule type" value="Genomic_DNA"/>
</dbReference>
<organism evidence="10 11">
    <name type="scientific">Hypsizygus marmoreus</name>
    <name type="common">White beech mushroom</name>
    <name type="synonym">Agaricus marmoreus</name>
    <dbReference type="NCBI Taxonomy" id="39966"/>
    <lineage>
        <taxon>Eukaryota</taxon>
        <taxon>Fungi</taxon>
        <taxon>Dikarya</taxon>
        <taxon>Basidiomycota</taxon>
        <taxon>Agaricomycotina</taxon>
        <taxon>Agaricomycetes</taxon>
        <taxon>Agaricomycetidae</taxon>
        <taxon>Agaricales</taxon>
        <taxon>Tricholomatineae</taxon>
        <taxon>Lyophyllaceae</taxon>
        <taxon>Hypsizygus</taxon>
    </lineage>
</organism>
<evidence type="ECO:0000256" key="1">
    <source>
        <dbReference type="ARBA" id="ARBA00001947"/>
    </source>
</evidence>
<evidence type="ECO:0000256" key="5">
    <source>
        <dbReference type="ARBA" id="ARBA00022801"/>
    </source>
</evidence>
<feature type="chain" id="PRO_5016927286" evidence="8">
    <location>
        <begin position="26"/>
        <end position="348"/>
    </location>
</feature>
<gene>
    <name evidence="10" type="primary">MEP_1</name>
    <name evidence="10" type="ORF">Hypma_014147</name>
</gene>
<evidence type="ECO:0000313" key="11">
    <source>
        <dbReference type="Proteomes" id="UP000076154"/>
    </source>
</evidence>
<dbReference type="STRING" id="39966.A0A369KAM4"/>
<comment type="caution">
    <text evidence="10">The sequence shown here is derived from an EMBL/GenBank/DDBJ whole genome shotgun (WGS) entry which is preliminary data.</text>
</comment>
<keyword evidence="5" id="KW-0378">Hydrolase</keyword>
<evidence type="ECO:0000256" key="7">
    <source>
        <dbReference type="ARBA" id="ARBA00023049"/>
    </source>
</evidence>
<dbReference type="Pfam" id="PF14521">
    <property type="entry name" value="Aspzincin_M35"/>
    <property type="match status" value="1"/>
</dbReference>
<dbReference type="AlphaFoldDB" id="A0A369KAM4"/>
<keyword evidence="6" id="KW-0862">Zinc</keyword>
<feature type="signal peptide" evidence="8">
    <location>
        <begin position="1"/>
        <end position="25"/>
    </location>
</feature>
<dbReference type="InterPro" id="IPR034115">
    <property type="entry name" value="M35_peptidyl-Lys"/>
</dbReference>
<sequence>MFSSALRATLIALVASAVAVSAASGLSLKVTGPETVHDVDNLKVVTTVTNTGDETLKILNDPRGPLNKLAANTFAITDANGAVPAFTGVKVKYVPSAAIAAGKDAVTVLAPGQSVSVEHNLSEAYNFTHTGEGAYNFEASNLFFIVDSANKAVPIYADNEAHSAKLSGKLAIARRSVDKRATYNGCSSSQQSLLASAASAAQSYASNALSYANAHTSASTRYTTWFGTYTASRHTTVVSHFSKISGNTFSSYKYDCTCTDSGTYAYVYPDTFATVYLCGAFWNAPTTGTDSKGGTLIHESSHFTSNGGTDDYVYGQAGAKSLAISNPNNAVFNADNHEYFAENNPSLA</sequence>
<dbReference type="SMART" id="SM01351">
    <property type="entry name" value="Aspzincin_M35"/>
    <property type="match status" value="1"/>
</dbReference>
<comment type="similarity">
    <text evidence="2">Belongs to the peptidase M35 family.</text>
</comment>
<dbReference type="PANTHER" id="PTHR37016:SF3">
    <property type="entry name" value="NEUTRAL PROTEASE 2-RELATED"/>
    <property type="match status" value="1"/>
</dbReference>
<keyword evidence="3" id="KW-0645">Protease</keyword>
<accession>A0A369KAM4</accession>
<keyword evidence="4" id="KW-0479">Metal-binding</keyword>
<dbReference type="CDD" id="cd11306">
    <property type="entry name" value="M35_peptidyl-Lys"/>
    <property type="match status" value="1"/>
</dbReference>